<dbReference type="EMBL" id="SWDX01000002">
    <property type="protein sequence ID" value="TKC64057.1"/>
    <property type="molecule type" value="Genomic_DNA"/>
</dbReference>
<sequence length="115" mass="12849">MNTHSYQNLVIEVFDDPTFQASSTDNKFNYSKHYSSVDQGHRPTSKDGVKIYQNGKEKNSCIILGNGGDTGIYNNSSVIAADQLLVCCADNIFCLGPIKINKIFIRNELDNKKKQ</sequence>
<comment type="caution">
    <text evidence="1">The sequence shown here is derived from an EMBL/GenBank/DDBJ whole genome shotgun (WGS) entry which is preliminary data.</text>
</comment>
<dbReference type="RefSeq" id="WP_136879595.1">
    <property type="nucleotide sequence ID" value="NZ_SWDX01000002.1"/>
</dbReference>
<gene>
    <name evidence="1" type="ORF">FBD94_06870</name>
</gene>
<proteinExistence type="predicted"/>
<reference evidence="1 2" key="1">
    <citation type="submission" date="2019-04" db="EMBL/GenBank/DDBJ databases">
        <title>Pedobacter sp. RP-1-16 sp. nov., isolated from Arctic soil.</title>
        <authorList>
            <person name="Dahal R.H."/>
            <person name="Kim D.-U."/>
        </authorList>
    </citation>
    <scope>NUCLEOTIDE SEQUENCE [LARGE SCALE GENOMIC DNA]</scope>
    <source>
        <strain evidence="1 2">RP-1-16</strain>
    </source>
</reference>
<protein>
    <submittedName>
        <fullName evidence="1">Uncharacterized protein</fullName>
    </submittedName>
</protein>
<organism evidence="1 2">
    <name type="scientific">Pedobacter hiemivivus</name>
    <dbReference type="NCBI Taxonomy" id="2530454"/>
    <lineage>
        <taxon>Bacteria</taxon>
        <taxon>Pseudomonadati</taxon>
        <taxon>Bacteroidota</taxon>
        <taxon>Sphingobacteriia</taxon>
        <taxon>Sphingobacteriales</taxon>
        <taxon>Sphingobacteriaceae</taxon>
        <taxon>Pedobacter</taxon>
    </lineage>
</organism>
<evidence type="ECO:0000313" key="1">
    <source>
        <dbReference type="EMBL" id="TKC64057.1"/>
    </source>
</evidence>
<accession>A0A4U1GIF0</accession>
<name>A0A4U1GIF0_9SPHI</name>
<dbReference type="AlphaFoldDB" id="A0A4U1GIF0"/>
<evidence type="ECO:0000313" key="2">
    <source>
        <dbReference type="Proteomes" id="UP000309594"/>
    </source>
</evidence>
<dbReference type="Proteomes" id="UP000309594">
    <property type="component" value="Unassembled WGS sequence"/>
</dbReference>